<name>A0AA88CUN5_FICCA</name>
<evidence type="ECO:0000313" key="1">
    <source>
        <dbReference type="EMBL" id="GMN30956.1"/>
    </source>
</evidence>
<proteinExistence type="predicted"/>
<evidence type="ECO:0000313" key="2">
    <source>
        <dbReference type="Proteomes" id="UP001187192"/>
    </source>
</evidence>
<reference evidence="1" key="1">
    <citation type="submission" date="2023-07" db="EMBL/GenBank/DDBJ databases">
        <title>draft genome sequence of fig (Ficus carica).</title>
        <authorList>
            <person name="Takahashi T."/>
            <person name="Nishimura K."/>
        </authorList>
    </citation>
    <scope>NUCLEOTIDE SEQUENCE</scope>
</reference>
<accession>A0AA88CUN5</accession>
<comment type="caution">
    <text evidence="1">The sequence shown here is derived from an EMBL/GenBank/DDBJ whole genome shotgun (WGS) entry which is preliminary data.</text>
</comment>
<organism evidence="1 2">
    <name type="scientific">Ficus carica</name>
    <name type="common">Common fig</name>
    <dbReference type="NCBI Taxonomy" id="3494"/>
    <lineage>
        <taxon>Eukaryota</taxon>
        <taxon>Viridiplantae</taxon>
        <taxon>Streptophyta</taxon>
        <taxon>Embryophyta</taxon>
        <taxon>Tracheophyta</taxon>
        <taxon>Spermatophyta</taxon>
        <taxon>Magnoliopsida</taxon>
        <taxon>eudicotyledons</taxon>
        <taxon>Gunneridae</taxon>
        <taxon>Pentapetalae</taxon>
        <taxon>rosids</taxon>
        <taxon>fabids</taxon>
        <taxon>Rosales</taxon>
        <taxon>Moraceae</taxon>
        <taxon>Ficeae</taxon>
        <taxon>Ficus</taxon>
    </lineage>
</organism>
<sequence>MNRDAPADRIYEGNFTTAMGYLPSLQLRWREGVTPLDGNYSGAATSGEGYDFLSLQLRCPSDPTLLVASLRRFRAFEACPGSPQHELPNKSCFDDDDFLVDDDFLCRAEEREAVGGGFFVGEEFEVFDFESENKLLKHLKDFIFI</sequence>
<dbReference type="AlphaFoldDB" id="A0AA88CUN5"/>
<keyword evidence="2" id="KW-1185">Reference proteome</keyword>
<protein>
    <submittedName>
        <fullName evidence="1">Uncharacterized protein</fullName>
    </submittedName>
</protein>
<dbReference type="EMBL" id="BTGU01000003">
    <property type="protein sequence ID" value="GMN30956.1"/>
    <property type="molecule type" value="Genomic_DNA"/>
</dbReference>
<dbReference type="Proteomes" id="UP001187192">
    <property type="component" value="Unassembled WGS sequence"/>
</dbReference>
<gene>
    <name evidence="1" type="ORF">TIFTF001_003039</name>
</gene>